<dbReference type="Gene3D" id="3.40.50.300">
    <property type="entry name" value="P-loop containing nucleotide triphosphate hydrolases"/>
    <property type="match status" value="1"/>
</dbReference>
<proteinExistence type="predicted"/>
<reference evidence="3" key="1">
    <citation type="submission" date="2020-03" db="EMBL/GenBank/DDBJ databases">
        <title>The deep terrestrial virosphere.</title>
        <authorList>
            <person name="Holmfeldt K."/>
            <person name="Nilsson E."/>
            <person name="Simone D."/>
            <person name="Lopez-Fernandez M."/>
            <person name="Wu X."/>
            <person name="de Brujin I."/>
            <person name="Lundin D."/>
            <person name="Andersson A."/>
            <person name="Bertilsson S."/>
            <person name="Dopson M."/>
        </authorList>
    </citation>
    <scope>NUCLEOTIDE SEQUENCE</scope>
    <source>
        <strain evidence="3">MM415A00115</strain>
        <strain evidence="2">MM415B00490</strain>
    </source>
</reference>
<dbReference type="AlphaFoldDB" id="A0A6M3Y3I9"/>
<gene>
    <name evidence="3" type="ORF">MM415A00115_0035</name>
    <name evidence="2" type="ORF">MM415B00490_0005</name>
</gene>
<dbReference type="EMBL" id="MT145190">
    <property type="protein sequence ID" value="QJI04800.1"/>
    <property type="molecule type" value="Genomic_DNA"/>
</dbReference>
<evidence type="ECO:0000313" key="3">
    <source>
        <dbReference type="EMBL" id="QJI04800.1"/>
    </source>
</evidence>
<dbReference type="PANTHER" id="PTHR39184:SF1">
    <property type="entry name" value="PBSX PHAGE TERMINASE LARGE SUBUNIT"/>
    <property type="match status" value="1"/>
</dbReference>
<evidence type="ECO:0000259" key="1">
    <source>
        <dbReference type="Pfam" id="PF17288"/>
    </source>
</evidence>
<dbReference type="Pfam" id="PF17288">
    <property type="entry name" value="Terminase_3C"/>
    <property type="match status" value="1"/>
</dbReference>
<dbReference type="InterPro" id="IPR052380">
    <property type="entry name" value="Viral_DNA_packaging_terminase"/>
</dbReference>
<organism evidence="3">
    <name type="scientific">viral metagenome</name>
    <dbReference type="NCBI Taxonomy" id="1070528"/>
    <lineage>
        <taxon>unclassified sequences</taxon>
        <taxon>metagenomes</taxon>
        <taxon>organismal metagenomes</taxon>
    </lineage>
</organism>
<dbReference type="PANTHER" id="PTHR39184">
    <property type="match status" value="1"/>
</dbReference>
<accession>A0A6M3Y3I9</accession>
<feature type="domain" description="Phage terminase large subunit C-terminal" evidence="1">
    <location>
        <begin position="239"/>
        <end position="377"/>
    </location>
</feature>
<dbReference type="EMBL" id="MT141521">
    <property type="protein sequence ID" value="QJA64507.1"/>
    <property type="molecule type" value="Genomic_DNA"/>
</dbReference>
<sequence length="406" mass="47135">MEVDQQKFNFQDTEATQRIFSLRKRIRAVCGGTSASKTISILIWLIDYAQSCKNKKIDVMSESYPHLEDGAIKDFKSIMLDRGYWNDDRWNESKHVYSFETGSVIKFISIDKLGKAHGPRRDVLFINEANNISYHIYDQLAIRTKEVIWLDWNPSSEFWFYSEVKNKFDHDFITLTYKDCLNVLDQRIVDSIESHKDNKNWWKVYGLGQLGEVEGKIYKGWKIIDEIPHEARLIRRGLDFGYSNDPTAVVDIYKYNNGYILDELLFQKGMSNQQIADTLKNFDQAVLTIADSAEPKSIDELKAYGINVIGATKGRDSVRQGIQFIQDKRISVTKRSINVIKEYRNYLWKVDRNSGIIMNEPEHAFSHSMDCVRYGFDGLDDLPRLPKSSGVLQKQIKRSRNSAVIY</sequence>
<dbReference type="InterPro" id="IPR027417">
    <property type="entry name" value="P-loop_NTPase"/>
</dbReference>
<name>A0A6M3Y3I9_9ZZZZ</name>
<protein>
    <submittedName>
        <fullName evidence="3">Putative terminase</fullName>
    </submittedName>
</protein>
<dbReference type="InterPro" id="IPR035413">
    <property type="entry name" value="Terminase_L_C"/>
</dbReference>
<evidence type="ECO:0000313" key="2">
    <source>
        <dbReference type="EMBL" id="QJA64507.1"/>
    </source>
</evidence>
<dbReference type="Gene3D" id="3.30.420.280">
    <property type="match status" value="1"/>
</dbReference>